<comment type="caution">
    <text evidence="7">The sequence shown here is derived from an EMBL/GenBank/DDBJ whole genome shotgun (WGS) entry which is preliminary data.</text>
</comment>
<dbReference type="EMBL" id="JABJRC010000002">
    <property type="protein sequence ID" value="NOL40353.1"/>
    <property type="molecule type" value="Genomic_DNA"/>
</dbReference>
<dbReference type="Proteomes" id="UP000534306">
    <property type="component" value="Unassembled WGS sequence"/>
</dbReference>
<evidence type="ECO:0000256" key="1">
    <source>
        <dbReference type="ARBA" id="ARBA00010088"/>
    </source>
</evidence>
<dbReference type="InterPro" id="IPR029058">
    <property type="entry name" value="AB_hydrolase_fold"/>
</dbReference>
<evidence type="ECO:0000313" key="9">
    <source>
        <dbReference type="Proteomes" id="UP000553957"/>
    </source>
</evidence>
<dbReference type="InterPro" id="IPR051601">
    <property type="entry name" value="Serine_prot/Carboxylest_S33"/>
</dbReference>
<keyword evidence="3 7" id="KW-0378">Hydrolase</keyword>
<gene>
    <name evidence="6" type="ORF">HNR71_005457</name>
    <name evidence="7" type="ORF">HPO96_08860</name>
</gene>
<organism evidence="7 8">
    <name type="scientific">Kribbella sandramycini</name>
    <dbReference type="NCBI Taxonomy" id="60450"/>
    <lineage>
        <taxon>Bacteria</taxon>
        <taxon>Bacillati</taxon>
        <taxon>Actinomycetota</taxon>
        <taxon>Actinomycetes</taxon>
        <taxon>Propionibacteriales</taxon>
        <taxon>Kribbellaceae</taxon>
        <taxon>Kribbella</taxon>
    </lineage>
</organism>
<proteinExistence type="inferred from homology"/>
<keyword evidence="2 4" id="KW-0732">Signal</keyword>
<dbReference type="PANTHER" id="PTHR43248">
    <property type="entry name" value="2-SUCCINYL-6-HYDROXY-2,4-CYCLOHEXADIENE-1-CARBOXYLATE SYNTHASE"/>
    <property type="match status" value="1"/>
</dbReference>
<keyword evidence="8" id="KW-1185">Reference proteome</keyword>
<dbReference type="Pfam" id="PF08386">
    <property type="entry name" value="Abhydrolase_4"/>
    <property type="match status" value="1"/>
</dbReference>
<dbReference type="GO" id="GO:0016787">
    <property type="term" value="F:hydrolase activity"/>
    <property type="evidence" value="ECO:0007669"/>
    <property type="project" value="UniProtKB-KW"/>
</dbReference>
<feature type="domain" description="Peptidase S33 tripeptidyl aminopeptidase-like C-terminal" evidence="5">
    <location>
        <begin position="389"/>
        <end position="490"/>
    </location>
</feature>
<name>A0A7Y4NZ08_9ACTN</name>
<evidence type="ECO:0000313" key="8">
    <source>
        <dbReference type="Proteomes" id="UP000534306"/>
    </source>
</evidence>
<evidence type="ECO:0000256" key="3">
    <source>
        <dbReference type="ARBA" id="ARBA00022801"/>
    </source>
</evidence>
<comment type="similarity">
    <text evidence="1">Belongs to the peptidase S33 family.</text>
</comment>
<evidence type="ECO:0000313" key="7">
    <source>
        <dbReference type="EMBL" id="NOL40353.1"/>
    </source>
</evidence>
<dbReference type="PANTHER" id="PTHR43248:SF29">
    <property type="entry name" value="TRIPEPTIDYL AMINOPEPTIDASE"/>
    <property type="match status" value="1"/>
</dbReference>
<feature type="chain" id="PRO_5036217964" evidence="4">
    <location>
        <begin position="26"/>
        <end position="497"/>
    </location>
</feature>
<dbReference type="SUPFAM" id="SSF53474">
    <property type="entry name" value="alpha/beta-Hydrolases"/>
    <property type="match status" value="1"/>
</dbReference>
<protein>
    <submittedName>
        <fullName evidence="7">Alpha/beta fold hydrolase</fullName>
    </submittedName>
    <submittedName>
        <fullName evidence="6">Pimeloyl-ACP methyl ester carboxylesterase</fullName>
    </submittedName>
</protein>
<accession>A0A7Y4NZ08</accession>
<dbReference type="Gene3D" id="3.40.50.1820">
    <property type="entry name" value="alpha/beta hydrolase"/>
    <property type="match status" value="1"/>
</dbReference>
<evidence type="ECO:0000313" key="6">
    <source>
        <dbReference type="EMBL" id="MBB6569820.1"/>
    </source>
</evidence>
<dbReference type="InterPro" id="IPR013595">
    <property type="entry name" value="Pept_S33_TAP-like_C"/>
</dbReference>
<evidence type="ECO:0000256" key="4">
    <source>
        <dbReference type="SAM" id="SignalP"/>
    </source>
</evidence>
<dbReference type="RefSeq" id="WP_171672812.1">
    <property type="nucleotide sequence ID" value="NZ_BAAAGT010000002.1"/>
</dbReference>
<evidence type="ECO:0000256" key="2">
    <source>
        <dbReference type="ARBA" id="ARBA00022729"/>
    </source>
</evidence>
<reference evidence="7 8" key="1">
    <citation type="submission" date="2020-05" db="EMBL/GenBank/DDBJ databases">
        <title>Genome sequence of Kribbella sandramycini ATCC 39419.</title>
        <authorList>
            <person name="Maclea K.S."/>
            <person name="Fair J.L."/>
        </authorList>
    </citation>
    <scope>NUCLEOTIDE SEQUENCE [LARGE SCALE GENOMIC DNA]</scope>
    <source>
        <strain evidence="7 8">ATCC 39419</strain>
    </source>
</reference>
<dbReference type="Proteomes" id="UP000553957">
    <property type="component" value="Unassembled WGS sequence"/>
</dbReference>
<feature type="signal peptide" evidence="4">
    <location>
        <begin position="1"/>
        <end position="25"/>
    </location>
</feature>
<sequence length="497" mass="52959">MRKTLSLGIALATLATATIPGTSQAEPPPRKDNLDWGACPADVSPGVPVPPGLQCATIDVPLDYRTPGGRTIEIAISRLPSTKPEQRRGILLTNPGGPSSGLGYPATLVAAKLPQSVRDAYDVIGFDPRGIGRSTPVSCELTAEQQRYGNIPPYARSAADVTKRAGEVQQIAAQCAASPTAGVMRHISTANTARDLDRIRAALGEPKASYLGASWGTHLGALFTTLFPERSDRVVLDSNLGAGGWDYPSERLWGQGVEDRFPDFAAYAAANHREYGLGRTPGQIKAKYFELAAKLDKKPVGELDGTIFRLLLFAYSYGPTQLAPLAQLWKAVDTDQPLPPIEGTAAVAKADGADNLVSGRYAMICNDSRWPTTVRAYQQKVAVDRVRYPLFGAAAANIQPCAFWADPTEPAVRITDEGPSNVLMVQNDRDPATPLAGAKALRKAFGDRAVMVTADQGGHGTYLFGRNQCANYPVTTFLTTGERPAHDYACSAAAAPQ</sequence>
<dbReference type="EMBL" id="JACHKF010000001">
    <property type="protein sequence ID" value="MBB6569820.1"/>
    <property type="molecule type" value="Genomic_DNA"/>
</dbReference>
<reference evidence="6 9" key="2">
    <citation type="submission" date="2020-08" db="EMBL/GenBank/DDBJ databases">
        <title>Sequencing the genomes of 1000 actinobacteria strains.</title>
        <authorList>
            <person name="Klenk H.-P."/>
        </authorList>
    </citation>
    <scope>NUCLEOTIDE SEQUENCE [LARGE SCALE GENOMIC DNA]</scope>
    <source>
        <strain evidence="6 9">DSM 15626</strain>
    </source>
</reference>
<evidence type="ECO:0000259" key="5">
    <source>
        <dbReference type="Pfam" id="PF08386"/>
    </source>
</evidence>
<dbReference type="AlphaFoldDB" id="A0A7Y4NZ08"/>